<evidence type="ECO:0000256" key="2">
    <source>
        <dbReference type="ARBA" id="ARBA00006375"/>
    </source>
</evidence>
<dbReference type="InterPro" id="IPR018108">
    <property type="entry name" value="MCP_transmembrane"/>
</dbReference>
<name>A0A6A6G401_9PEZI</name>
<keyword evidence="6" id="KW-0999">Mitochondrion inner membrane</keyword>
<dbReference type="EMBL" id="ML992513">
    <property type="protein sequence ID" value="KAF2220258.1"/>
    <property type="molecule type" value="Genomic_DNA"/>
</dbReference>
<sequence length="421" mass="46335">MSVSILPHGKIPNPSGDSSGNIRDAVETAKGEQKNNAATGASAAGVRALTARMAAFYFRAPVRSFFKTRVDYLAYPKAITLLANPSPPTTSPRWSPTQTTPFILYRAVQTQGLSFLPLHVLPPLLANISISTVLYTTYLTSLATYYPPSLPAQKRVYPPPPAPATFLAGATAGTIQTLFAAPFDALVVRFKTSDLLDKRYPSMWSYARQTLHRIGARGAYAGSTLSLAKDSLGAGLFFCTFEAVKSQGFYAFVRAYYGLENLSGRQRGEMVAEAKEGRRGVVRPHYLMEPAFLLLAGAGASVVQSVVVWPLSVVQSVHWGRYEGLDRQFTVAKGEGRGWGWGETRDRYVEAYRKTGRVCAVLARREGGWRRWLFKDFWWGTIRQVPSTAAGLIVFEVVRRKYAIGGEGGRIRMEGYDILLP</sequence>
<dbReference type="InterPro" id="IPR050567">
    <property type="entry name" value="Mitochondrial_Carrier"/>
</dbReference>
<keyword evidence="3 11" id="KW-0813">Transport</keyword>
<proteinExistence type="inferred from homology"/>
<dbReference type="SUPFAM" id="SSF103506">
    <property type="entry name" value="Mitochondrial carrier"/>
    <property type="match status" value="1"/>
</dbReference>
<keyword evidence="14" id="KW-1185">Reference proteome</keyword>
<dbReference type="Proteomes" id="UP000799538">
    <property type="component" value="Unassembled WGS sequence"/>
</dbReference>
<evidence type="ECO:0000256" key="8">
    <source>
        <dbReference type="ARBA" id="ARBA00023128"/>
    </source>
</evidence>
<comment type="similarity">
    <text evidence="2 11">Belongs to the mitochondrial carrier (TC 2.A.29) family.</text>
</comment>
<dbReference type="Gene3D" id="1.50.40.10">
    <property type="entry name" value="Mitochondrial carrier domain"/>
    <property type="match status" value="1"/>
</dbReference>
<dbReference type="PROSITE" id="PS50920">
    <property type="entry name" value="SOLCAR"/>
    <property type="match status" value="1"/>
</dbReference>
<feature type="region of interest" description="Disordered" evidence="12">
    <location>
        <begin position="1"/>
        <end position="23"/>
    </location>
</feature>
<evidence type="ECO:0000313" key="14">
    <source>
        <dbReference type="Proteomes" id="UP000799538"/>
    </source>
</evidence>
<keyword evidence="9 10" id="KW-0472">Membrane</keyword>
<keyword evidence="4 10" id="KW-0812">Transmembrane</keyword>
<dbReference type="GO" id="GO:0031966">
    <property type="term" value="C:mitochondrial membrane"/>
    <property type="evidence" value="ECO:0007669"/>
    <property type="project" value="UniProtKB-SubCell"/>
</dbReference>
<dbReference type="GO" id="GO:0022857">
    <property type="term" value="F:transmembrane transporter activity"/>
    <property type="evidence" value="ECO:0007669"/>
    <property type="project" value="TreeGrafter"/>
</dbReference>
<evidence type="ECO:0000256" key="11">
    <source>
        <dbReference type="RuleBase" id="RU000488"/>
    </source>
</evidence>
<evidence type="ECO:0000256" key="5">
    <source>
        <dbReference type="ARBA" id="ARBA00022737"/>
    </source>
</evidence>
<dbReference type="InterPro" id="IPR023395">
    <property type="entry name" value="MCP_dom_sf"/>
</dbReference>
<evidence type="ECO:0000256" key="4">
    <source>
        <dbReference type="ARBA" id="ARBA00022692"/>
    </source>
</evidence>
<evidence type="ECO:0000256" key="12">
    <source>
        <dbReference type="SAM" id="MobiDB-lite"/>
    </source>
</evidence>
<dbReference type="PANTHER" id="PTHR45624">
    <property type="entry name" value="MITOCHONDRIAL BASIC AMINO ACIDS TRANSPORTER-RELATED"/>
    <property type="match status" value="1"/>
</dbReference>
<gene>
    <name evidence="13" type="ORF">BDZ85DRAFT_204646</name>
</gene>
<comment type="subcellular location">
    <subcellularLocation>
        <location evidence="1">Mitochondrion membrane</location>
        <topology evidence="1">Multi-pass membrane protein</topology>
    </subcellularLocation>
</comment>
<evidence type="ECO:0000256" key="3">
    <source>
        <dbReference type="ARBA" id="ARBA00022448"/>
    </source>
</evidence>
<accession>A0A6A6G401</accession>
<evidence type="ECO:0000313" key="13">
    <source>
        <dbReference type="EMBL" id="KAF2220258.1"/>
    </source>
</evidence>
<dbReference type="PANTHER" id="PTHR45624:SF26">
    <property type="entry name" value="CARRIER PROTEIN, PUTATIVE (AFU_ORTHOLOGUE AFUA_1G07710)-RELATED"/>
    <property type="match status" value="1"/>
</dbReference>
<evidence type="ECO:0000256" key="10">
    <source>
        <dbReference type="PROSITE-ProRule" id="PRU00282"/>
    </source>
</evidence>
<keyword evidence="5" id="KW-0677">Repeat</keyword>
<dbReference type="Pfam" id="PF00153">
    <property type="entry name" value="Mito_carr"/>
    <property type="match status" value="1"/>
</dbReference>
<feature type="repeat" description="Solcar" evidence="10">
    <location>
        <begin position="160"/>
        <end position="247"/>
    </location>
</feature>
<protein>
    <submittedName>
        <fullName evidence="13">Putative mitochondrial carrier protein</fullName>
    </submittedName>
</protein>
<keyword evidence="7" id="KW-1133">Transmembrane helix</keyword>
<reference evidence="14" key="1">
    <citation type="journal article" date="2020" name="Stud. Mycol.">
        <title>101 Dothideomycetes genomes: A test case for predicting lifestyles and emergence of pathogens.</title>
        <authorList>
            <person name="Haridas S."/>
            <person name="Albert R."/>
            <person name="Binder M."/>
            <person name="Bloem J."/>
            <person name="LaButti K."/>
            <person name="Salamov A."/>
            <person name="Andreopoulos B."/>
            <person name="Baker S."/>
            <person name="Barry K."/>
            <person name="Bills G."/>
            <person name="Bluhm B."/>
            <person name="Cannon C."/>
            <person name="Castanera R."/>
            <person name="Culley D."/>
            <person name="Daum C."/>
            <person name="Ezra D."/>
            <person name="Gonzalez J."/>
            <person name="Henrissat B."/>
            <person name="Kuo A."/>
            <person name="Liang C."/>
            <person name="Lipzen A."/>
            <person name="Lutzoni F."/>
            <person name="Magnuson J."/>
            <person name="Mondo S."/>
            <person name="Nolan M."/>
            <person name="Ohm R."/>
            <person name="Pangilinan J."/>
            <person name="Park H.-J."/>
            <person name="Ramirez L."/>
            <person name="Alfaro M."/>
            <person name="Sun H."/>
            <person name="Tritt A."/>
            <person name="Yoshinaga Y."/>
            <person name="Zwiers L.-H."/>
            <person name="Turgeon B."/>
            <person name="Goodwin S."/>
            <person name="Spatafora J."/>
            <person name="Crous P."/>
            <person name="Grigoriev I."/>
        </authorList>
    </citation>
    <scope>NUCLEOTIDE SEQUENCE [LARGE SCALE GENOMIC DNA]</scope>
    <source>
        <strain evidence="14">CECT 20119</strain>
    </source>
</reference>
<dbReference type="AlphaFoldDB" id="A0A6A6G401"/>
<keyword evidence="8" id="KW-0496">Mitochondrion</keyword>
<evidence type="ECO:0000256" key="9">
    <source>
        <dbReference type="ARBA" id="ARBA00023136"/>
    </source>
</evidence>
<evidence type="ECO:0000256" key="6">
    <source>
        <dbReference type="ARBA" id="ARBA00022792"/>
    </source>
</evidence>
<evidence type="ECO:0000256" key="7">
    <source>
        <dbReference type="ARBA" id="ARBA00022989"/>
    </source>
</evidence>
<dbReference type="OrthoDB" id="3364892at2759"/>
<evidence type="ECO:0000256" key="1">
    <source>
        <dbReference type="ARBA" id="ARBA00004225"/>
    </source>
</evidence>
<organism evidence="13 14">
    <name type="scientific">Elsinoe ampelina</name>
    <dbReference type="NCBI Taxonomy" id="302913"/>
    <lineage>
        <taxon>Eukaryota</taxon>
        <taxon>Fungi</taxon>
        <taxon>Dikarya</taxon>
        <taxon>Ascomycota</taxon>
        <taxon>Pezizomycotina</taxon>
        <taxon>Dothideomycetes</taxon>
        <taxon>Dothideomycetidae</taxon>
        <taxon>Myriangiales</taxon>
        <taxon>Elsinoaceae</taxon>
        <taxon>Elsinoe</taxon>
    </lineage>
</organism>